<evidence type="ECO:0000259" key="4">
    <source>
        <dbReference type="SMART" id="SM00822"/>
    </source>
</evidence>
<proteinExistence type="inferred from homology"/>
<dbReference type="InterPro" id="IPR002347">
    <property type="entry name" value="SDR_fam"/>
</dbReference>
<comment type="caution">
    <text evidence="5">The sequence shown here is derived from an EMBL/GenBank/DDBJ whole genome shotgun (WGS) entry which is preliminary data.</text>
</comment>
<evidence type="ECO:0000313" key="6">
    <source>
        <dbReference type="Proteomes" id="UP001153404"/>
    </source>
</evidence>
<dbReference type="Pfam" id="PF13561">
    <property type="entry name" value="adh_short_C2"/>
    <property type="match status" value="1"/>
</dbReference>
<name>A0A9X4KX15_9BACL</name>
<evidence type="ECO:0000256" key="1">
    <source>
        <dbReference type="ARBA" id="ARBA00006484"/>
    </source>
</evidence>
<dbReference type="GO" id="GO:0008206">
    <property type="term" value="P:bile acid metabolic process"/>
    <property type="evidence" value="ECO:0007669"/>
    <property type="project" value="UniProtKB-ARBA"/>
</dbReference>
<evidence type="ECO:0000256" key="3">
    <source>
        <dbReference type="ARBA" id="ARBA00023027"/>
    </source>
</evidence>
<dbReference type="SMART" id="SM00822">
    <property type="entry name" value="PKS_KR"/>
    <property type="match status" value="1"/>
</dbReference>
<dbReference type="PANTHER" id="PTHR24321:SF8">
    <property type="entry name" value="ESTRADIOL 17-BETA-DEHYDROGENASE 8-RELATED"/>
    <property type="match status" value="1"/>
</dbReference>
<gene>
    <name evidence="5" type="ORF">OMP40_24185</name>
</gene>
<dbReference type="EMBL" id="JAPDIA010000008">
    <property type="protein sequence ID" value="MDG0812108.1"/>
    <property type="molecule type" value="Genomic_DNA"/>
</dbReference>
<accession>A0A9X4KX15</accession>
<dbReference type="InterPro" id="IPR020904">
    <property type="entry name" value="Sc_DH/Rdtase_CS"/>
</dbReference>
<feature type="domain" description="Ketoreductase" evidence="4">
    <location>
        <begin position="7"/>
        <end position="186"/>
    </location>
</feature>
<dbReference type="PRINTS" id="PR00081">
    <property type="entry name" value="GDHRDH"/>
</dbReference>
<dbReference type="CDD" id="cd05233">
    <property type="entry name" value="SDR_c"/>
    <property type="match status" value="1"/>
</dbReference>
<dbReference type="FunFam" id="3.40.50.720:FF:000084">
    <property type="entry name" value="Short-chain dehydrogenase reductase"/>
    <property type="match status" value="1"/>
</dbReference>
<dbReference type="Gene3D" id="3.40.50.720">
    <property type="entry name" value="NAD(P)-binding Rossmann-like Domain"/>
    <property type="match status" value="1"/>
</dbReference>
<dbReference type="NCBIfam" id="NF005559">
    <property type="entry name" value="PRK07231.1"/>
    <property type="match status" value="1"/>
</dbReference>
<dbReference type="Proteomes" id="UP001153404">
    <property type="component" value="Unassembled WGS sequence"/>
</dbReference>
<dbReference type="PROSITE" id="PS00061">
    <property type="entry name" value="ADH_SHORT"/>
    <property type="match status" value="1"/>
</dbReference>
<keyword evidence="3" id="KW-0520">NAD</keyword>
<protein>
    <submittedName>
        <fullName evidence="5">SDR family oxidoreductase</fullName>
    </submittedName>
</protein>
<dbReference type="InterPro" id="IPR057326">
    <property type="entry name" value="KR_dom"/>
</dbReference>
<dbReference type="PANTHER" id="PTHR24321">
    <property type="entry name" value="DEHYDROGENASES, SHORT CHAIN"/>
    <property type="match status" value="1"/>
</dbReference>
<dbReference type="GO" id="GO:0016491">
    <property type="term" value="F:oxidoreductase activity"/>
    <property type="evidence" value="ECO:0007669"/>
    <property type="project" value="UniProtKB-KW"/>
</dbReference>
<organism evidence="5 6">
    <name type="scientific">Cohnella rhizosphaerae</name>
    <dbReference type="NCBI Taxonomy" id="1457232"/>
    <lineage>
        <taxon>Bacteria</taxon>
        <taxon>Bacillati</taxon>
        <taxon>Bacillota</taxon>
        <taxon>Bacilli</taxon>
        <taxon>Bacillales</taxon>
        <taxon>Paenibacillaceae</taxon>
        <taxon>Cohnella</taxon>
    </lineage>
</organism>
<keyword evidence="2" id="KW-0560">Oxidoreductase</keyword>
<dbReference type="InterPro" id="IPR036291">
    <property type="entry name" value="NAD(P)-bd_dom_sf"/>
</dbReference>
<keyword evidence="6" id="KW-1185">Reference proteome</keyword>
<sequence length="260" mass="27801">MSRFKGKTAIVTGGATGIGFATAKLLASEGADVVIAGRDEGRGATALAELATMGGRPLFVRTDIGSEEAVRHLIERTMTHAGRIDVLINNAAMFYESDFLQETTDRWRAVFDTIVNGTYWCTREAALKMKEQGGGVIVNVSSINGVRALNRSSHYNSAKGALDQMTRCTAAELSPHGIRVNGVAPGFIDTGLSVVGGENELETEWFKRYYVGERKIPLARPGQSEEVAAVIAFLASDAASYVQGAIVPVDGGIVDYVLER</sequence>
<reference evidence="5" key="1">
    <citation type="submission" date="2022-10" db="EMBL/GenBank/DDBJ databases">
        <title>Comparative genomic analysis of Cohnella hashimotonis sp. nov., isolated from the International Space Station.</title>
        <authorList>
            <person name="Simpson A."/>
            <person name="Venkateswaran K."/>
        </authorList>
    </citation>
    <scope>NUCLEOTIDE SEQUENCE</scope>
    <source>
        <strain evidence="5">DSM 28161</strain>
    </source>
</reference>
<dbReference type="PRINTS" id="PR00080">
    <property type="entry name" value="SDRFAMILY"/>
</dbReference>
<comment type="similarity">
    <text evidence="1">Belongs to the short-chain dehydrogenases/reductases (SDR) family.</text>
</comment>
<dbReference type="AlphaFoldDB" id="A0A9X4KX15"/>
<evidence type="ECO:0000313" key="5">
    <source>
        <dbReference type="EMBL" id="MDG0812108.1"/>
    </source>
</evidence>
<evidence type="ECO:0000256" key="2">
    <source>
        <dbReference type="ARBA" id="ARBA00023002"/>
    </source>
</evidence>
<dbReference type="SUPFAM" id="SSF51735">
    <property type="entry name" value="NAD(P)-binding Rossmann-fold domains"/>
    <property type="match status" value="1"/>
</dbReference>
<dbReference type="RefSeq" id="WP_277535232.1">
    <property type="nucleotide sequence ID" value="NZ_JAPDIA010000008.1"/>
</dbReference>